<evidence type="ECO:0000313" key="4">
    <source>
        <dbReference type="Proteomes" id="UP000182491"/>
    </source>
</evidence>
<dbReference type="AlphaFoldDB" id="A0A1I7KHI6"/>
<sequence>MNRKLYSSILLILILCALPWDATAQYRNRSRSQASRMQERGVVVVVGAGIAAIKSDICGSWGCNNFGPNASVGALYKVTPYLGVNANLDYVQLGAVEKDVNRTLNIAFESEVIQFSVTGVLNLLDSYAGSGNYRSSRKRFVVPYMRAGIGAVYYSATSFPGQGDLDDSQTTYDPERDYPAFAAVIPFGGGLRFRVNDEFSIAPELMYHITTTDFLDNIGPRLGNAATKDHFGVAAIKLQYTPVIKNKLFSRKQ</sequence>
<reference evidence="4" key="1">
    <citation type="submission" date="2016-10" db="EMBL/GenBank/DDBJ databases">
        <authorList>
            <person name="Varghese N."/>
        </authorList>
    </citation>
    <scope>NUCLEOTIDE SEQUENCE [LARGE SCALE GENOMIC DNA]</scope>
    <source>
        <strain evidence="4">DSM 18820</strain>
    </source>
</reference>
<protein>
    <submittedName>
        <fullName evidence="3">Outer membrane protein beta-barrel domain-containing protein</fullName>
    </submittedName>
</protein>
<dbReference type="SUPFAM" id="SSF56925">
    <property type="entry name" value="OMPA-like"/>
    <property type="match status" value="1"/>
</dbReference>
<dbReference type="Pfam" id="PF13505">
    <property type="entry name" value="OMP_b-brl"/>
    <property type="match status" value="1"/>
</dbReference>
<name>A0A1I7KHI6_9BACT</name>
<organism evidence="3 4">
    <name type="scientific">Pontibacter akesuensis</name>
    <dbReference type="NCBI Taxonomy" id="388950"/>
    <lineage>
        <taxon>Bacteria</taxon>
        <taxon>Pseudomonadati</taxon>
        <taxon>Bacteroidota</taxon>
        <taxon>Cytophagia</taxon>
        <taxon>Cytophagales</taxon>
        <taxon>Hymenobacteraceae</taxon>
        <taxon>Pontibacter</taxon>
    </lineage>
</organism>
<feature type="domain" description="Outer membrane protein beta-barrel" evidence="2">
    <location>
        <begin position="36"/>
        <end position="212"/>
    </location>
</feature>
<dbReference type="OrthoDB" id="940928at2"/>
<keyword evidence="1" id="KW-0732">Signal</keyword>
<proteinExistence type="predicted"/>
<accession>A0A1I7KHI6</accession>
<dbReference type="STRING" id="388950.GCA_001611675_03088"/>
<evidence type="ECO:0000256" key="1">
    <source>
        <dbReference type="ARBA" id="ARBA00022729"/>
    </source>
</evidence>
<gene>
    <name evidence="3" type="ORF">SAMN04487941_3752</name>
</gene>
<evidence type="ECO:0000313" key="3">
    <source>
        <dbReference type="EMBL" id="SFU96890.1"/>
    </source>
</evidence>
<dbReference type="InterPro" id="IPR011250">
    <property type="entry name" value="OMP/PagP_B-barrel"/>
</dbReference>
<dbReference type="Proteomes" id="UP000182491">
    <property type="component" value="Unassembled WGS sequence"/>
</dbReference>
<dbReference type="EMBL" id="FPCA01000005">
    <property type="protein sequence ID" value="SFU96890.1"/>
    <property type="molecule type" value="Genomic_DNA"/>
</dbReference>
<keyword evidence="4" id="KW-1185">Reference proteome</keyword>
<dbReference type="RefSeq" id="WP_071890067.1">
    <property type="nucleotide sequence ID" value="NZ_BMXC01000006.1"/>
</dbReference>
<evidence type="ECO:0000259" key="2">
    <source>
        <dbReference type="Pfam" id="PF13505"/>
    </source>
</evidence>
<dbReference type="InterPro" id="IPR027385">
    <property type="entry name" value="Beta-barrel_OMP"/>
</dbReference>